<keyword evidence="2" id="KW-1185">Reference proteome</keyword>
<evidence type="ECO:0000313" key="1">
    <source>
        <dbReference type="EMBL" id="VDO38235.1"/>
    </source>
</evidence>
<dbReference type="WBParaSite" id="HPLM_0000972701-mRNA-1">
    <property type="protein sequence ID" value="HPLM_0000972701-mRNA-1"/>
    <property type="gene ID" value="HPLM_0000972701"/>
</dbReference>
<dbReference type="EMBL" id="UZAF01017128">
    <property type="protein sequence ID" value="VDO38235.1"/>
    <property type="molecule type" value="Genomic_DNA"/>
</dbReference>
<accession>A0A0N4WG28</accession>
<dbReference type="OrthoDB" id="5824787at2759"/>
<dbReference type="AlphaFoldDB" id="A0A0N4WG28"/>
<reference evidence="3" key="1">
    <citation type="submission" date="2017-02" db="UniProtKB">
        <authorList>
            <consortium name="WormBaseParasite"/>
        </authorList>
    </citation>
    <scope>IDENTIFICATION</scope>
</reference>
<dbReference type="Proteomes" id="UP000268014">
    <property type="component" value="Unassembled WGS sequence"/>
</dbReference>
<protein>
    <submittedName>
        <fullName evidence="3">BLUF domain-containing protein</fullName>
    </submittedName>
</protein>
<dbReference type="STRING" id="6290.A0A0N4WG28"/>
<evidence type="ECO:0000313" key="2">
    <source>
        <dbReference type="Proteomes" id="UP000268014"/>
    </source>
</evidence>
<sequence length="115" mass="12590">MAICTFYARTLSSEACIEDVMMQARKIKYDIIGLTRRHAVFDTGEQLFLGTCDCRGVGGVCVLVSTHLAMSIDSNESLATQVGRLRSRCGLTPAPTIFAAYAPISSYEKEKLEAF</sequence>
<evidence type="ECO:0000313" key="3">
    <source>
        <dbReference type="WBParaSite" id="HPLM_0000972701-mRNA-1"/>
    </source>
</evidence>
<gene>
    <name evidence="1" type="ORF">HPLM_LOCUS9719</name>
</gene>
<proteinExistence type="predicted"/>
<reference evidence="1 2" key="2">
    <citation type="submission" date="2018-11" db="EMBL/GenBank/DDBJ databases">
        <authorList>
            <consortium name="Pathogen Informatics"/>
        </authorList>
    </citation>
    <scope>NUCLEOTIDE SEQUENCE [LARGE SCALE GENOMIC DNA]</scope>
    <source>
        <strain evidence="1 2">MHpl1</strain>
    </source>
</reference>
<dbReference type="OMA" id="ICTFYAR"/>
<organism evidence="3">
    <name type="scientific">Haemonchus placei</name>
    <name type="common">Barber's pole worm</name>
    <dbReference type="NCBI Taxonomy" id="6290"/>
    <lineage>
        <taxon>Eukaryota</taxon>
        <taxon>Metazoa</taxon>
        <taxon>Ecdysozoa</taxon>
        <taxon>Nematoda</taxon>
        <taxon>Chromadorea</taxon>
        <taxon>Rhabditida</taxon>
        <taxon>Rhabditina</taxon>
        <taxon>Rhabditomorpha</taxon>
        <taxon>Strongyloidea</taxon>
        <taxon>Trichostrongylidae</taxon>
        <taxon>Haemonchus</taxon>
    </lineage>
</organism>
<name>A0A0N4WG28_HAEPC</name>